<keyword evidence="5 7" id="KW-1133">Transmembrane helix</keyword>
<evidence type="ECO:0000256" key="7">
    <source>
        <dbReference type="SAM" id="Phobius"/>
    </source>
</evidence>
<dbReference type="GO" id="GO:0015421">
    <property type="term" value="F:ABC-type oligopeptide transporter activity"/>
    <property type="evidence" value="ECO:0007669"/>
    <property type="project" value="TreeGrafter"/>
</dbReference>
<dbReference type="InterPro" id="IPR003593">
    <property type="entry name" value="AAA+_ATPase"/>
</dbReference>
<reference evidence="10 11" key="1">
    <citation type="submission" date="2018-09" db="EMBL/GenBank/DDBJ databases">
        <authorList>
            <person name="Wang Z."/>
        </authorList>
    </citation>
    <scope>NUCLEOTIDE SEQUENCE [LARGE SCALE GENOMIC DNA]</scope>
    <source>
        <strain evidence="10 11">ALS 81</strain>
    </source>
</reference>
<name>A0A420EAS2_9ALTE</name>
<keyword evidence="4 10" id="KW-0067">ATP-binding</keyword>
<comment type="subcellular location">
    <subcellularLocation>
        <location evidence="1">Cell membrane</location>
        <topology evidence="1">Multi-pass membrane protein</topology>
    </subcellularLocation>
</comment>
<keyword evidence="6 7" id="KW-0472">Membrane</keyword>
<feature type="transmembrane region" description="Helical" evidence="7">
    <location>
        <begin position="54"/>
        <end position="74"/>
    </location>
</feature>
<evidence type="ECO:0000256" key="5">
    <source>
        <dbReference type="ARBA" id="ARBA00022989"/>
    </source>
</evidence>
<dbReference type="InterPro" id="IPR027417">
    <property type="entry name" value="P-loop_NTPase"/>
</dbReference>
<dbReference type="Gene3D" id="3.40.50.300">
    <property type="entry name" value="P-loop containing nucleotide triphosphate hydrolases"/>
    <property type="match status" value="1"/>
</dbReference>
<evidence type="ECO:0000256" key="3">
    <source>
        <dbReference type="ARBA" id="ARBA00022741"/>
    </source>
</evidence>
<dbReference type="InterPro" id="IPR036640">
    <property type="entry name" value="ABC1_TM_sf"/>
</dbReference>
<dbReference type="PROSITE" id="PS00211">
    <property type="entry name" value="ABC_TRANSPORTER_1"/>
    <property type="match status" value="1"/>
</dbReference>
<dbReference type="PROSITE" id="PS50929">
    <property type="entry name" value="ABC_TM1F"/>
    <property type="match status" value="1"/>
</dbReference>
<dbReference type="PANTHER" id="PTHR43394:SF1">
    <property type="entry name" value="ATP-BINDING CASSETTE SUB-FAMILY B MEMBER 10, MITOCHONDRIAL"/>
    <property type="match status" value="1"/>
</dbReference>
<evidence type="ECO:0000259" key="9">
    <source>
        <dbReference type="PROSITE" id="PS50929"/>
    </source>
</evidence>
<sequence>MIATLFEIITLKYQRAIILSMLASTLAYVLSLAVPLSFMAVIDRVLSSNGYASLKVVFVILIVVALCECCIGFLSGRLLNWLGCCHSAEITALFFDKLFSLDLSKHKALSSGEALSRLGEIDSLKSQINEWISQFSLDLVFMLIFIFVAYSLSPQLTLLIILTTPLHLVQYFLFQRSIKRKSDTQFEASIKYHNLFVESVQSLPFIQSSCTQEKAKSKLYNSFNTQAQATYSLSNTSLKSAQLSQGISSLLDALILFFGASLVLDQSLSLGALVAFNMIKDRVTDPLLRMASIWEECLSFSIALSRVKRLMSAGSEKLSGTSLELRPNSVVELSKLSLNIGNHSVLSNINAKLELGKTYCIVGASGAGKSSLMSVIHGDYPDYQGSITVDGKELTTLSRQYWRKQISYVHQFSQLFSISIAENILYNAADTSYQSLVEAAQMAMIYDDILAMEHGFETLIDAQHPQLSGGQIQRIILARAIAEQKPILLLDEATSALDKQCEYKFLSGILTRSRGQTVVIVSHRRELCQLADIVLELENGALVNSLSAKAPSNATGLEQLHFGPMLCMR</sequence>
<dbReference type="PANTHER" id="PTHR43394">
    <property type="entry name" value="ATP-DEPENDENT PERMEASE MDL1, MITOCHONDRIAL"/>
    <property type="match status" value="1"/>
</dbReference>
<dbReference type="InterPro" id="IPR017871">
    <property type="entry name" value="ABC_transporter-like_CS"/>
</dbReference>
<dbReference type="PROSITE" id="PS50893">
    <property type="entry name" value="ABC_TRANSPORTER_2"/>
    <property type="match status" value="1"/>
</dbReference>
<feature type="transmembrane region" description="Helical" evidence="7">
    <location>
        <begin position="131"/>
        <end position="150"/>
    </location>
</feature>
<evidence type="ECO:0000313" key="11">
    <source>
        <dbReference type="Proteomes" id="UP000286482"/>
    </source>
</evidence>
<dbReference type="OrthoDB" id="9806127at2"/>
<dbReference type="SUPFAM" id="SSF90123">
    <property type="entry name" value="ABC transporter transmembrane region"/>
    <property type="match status" value="1"/>
</dbReference>
<protein>
    <submittedName>
        <fullName evidence="10">ATP-binding cassette domain-containing protein</fullName>
    </submittedName>
</protein>
<evidence type="ECO:0000256" key="1">
    <source>
        <dbReference type="ARBA" id="ARBA00004651"/>
    </source>
</evidence>
<dbReference type="Pfam" id="PF00005">
    <property type="entry name" value="ABC_tran"/>
    <property type="match status" value="1"/>
</dbReference>
<dbReference type="EMBL" id="RAQO01000006">
    <property type="protein sequence ID" value="RKF17786.1"/>
    <property type="molecule type" value="Genomic_DNA"/>
</dbReference>
<dbReference type="SUPFAM" id="SSF52540">
    <property type="entry name" value="P-loop containing nucleoside triphosphate hydrolases"/>
    <property type="match status" value="1"/>
</dbReference>
<dbReference type="InterPro" id="IPR039421">
    <property type="entry name" value="Type_1_exporter"/>
</dbReference>
<evidence type="ECO:0000256" key="2">
    <source>
        <dbReference type="ARBA" id="ARBA00022692"/>
    </source>
</evidence>
<comment type="caution">
    <text evidence="10">The sequence shown here is derived from an EMBL/GenBank/DDBJ whole genome shotgun (WGS) entry which is preliminary data.</text>
</comment>
<proteinExistence type="predicted"/>
<gene>
    <name evidence="10" type="ORF">DBZ36_11015</name>
</gene>
<evidence type="ECO:0000256" key="6">
    <source>
        <dbReference type="ARBA" id="ARBA00023136"/>
    </source>
</evidence>
<evidence type="ECO:0000256" key="4">
    <source>
        <dbReference type="ARBA" id="ARBA00022840"/>
    </source>
</evidence>
<dbReference type="Pfam" id="PF00664">
    <property type="entry name" value="ABC_membrane"/>
    <property type="match status" value="1"/>
</dbReference>
<keyword evidence="3" id="KW-0547">Nucleotide-binding</keyword>
<evidence type="ECO:0000313" key="10">
    <source>
        <dbReference type="EMBL" id="RKF17786.1"/>
    </source>
</evidence>
<dbReference type="RefSeq" id="WP_120355013.1">
    <property type="nucleotide sequence ID" value="NZ_RAQO01000006.1"/>
</dbReference>
<dbReference type="InterPro" id="IPR011527">
    <property type="entry name" value="ABC1_TM_dom"/>
</dbReference>
<dbReference type="AlphaFoldDB" id="A0A420EAS2"/>
<dbReference type="GO" id="GO:0005524">
    <property type="term" value="F:ATP binding"/>
    <property type="evidence" value="ECO:0007669"/>
    <property type="project" value="UniProtKB-KW"/>
</dbReference>
<dbReference type="Gene3D" id="1.20.1560.10">
    <property type="entry name" value="ABC transporter type 1, transmembrane domain"/>
    <property type="match status" value="1"/>
</dbReference>
<accession>A0A420EAS2</accession>
<feature type="domain" description="ABC transporter" evidence="8">
    <location>
        <begin position="325"/>
        <end position="564"/>
    </location>
</feature>
<dbReference type="SMART" id="SM00382">
    <property type="entry name" value="AAA"/>
    <property type="match status" value="1"/>
</dbReference>
<dbReference type="Proteomes" id="UP000286482">
    <property type="component" value="Unassembled WGS sequence"/>
</dbReference>
<keyword evidence="11" id="KW-1185">Reference proteome</keyword>
<evidence type="ECO:0000259" key="8">
    <source>
        <dbReference type="PROSITE" id="PS50893"/>
    </source>
</evidence>
<organism evidence="10 11">
    <name type="scientific">Alginatibacterium sediminis</name>
    <dbReference type="NCBI Taxonomy" id="2164068"/>
    <lineage>
        <taxon>Bacteria</taxon>
        <taxon>Pseudomonadati</taxon>
        <taxon>Pseudomonadota</taxon>
        <taxon>Gammaproteobacteria</taxon>
        <taxon>Alteromonadales</taxon>
        <taxon>Alteromonadaceae</taxon>
        <taxon>Alginatibacterium</taxon>
    </lineage>
</organism>
<dbReference type="InterPro" id="IPR003439">
    <property type="entry name" value="ABC_transporter-like_ATP-bd"/>
</dbReference>
<feature type="transmembrane region" description="Helical" evidence="7">
    <location>
        <begin position="16"/>
        <end position="42"/>
    </location>
</feature>
<feature type="domain" description="ABC transmembrane type-1" evidence="9">
    <location>
        <begin position="18"/>
        <end position="299"/>
    </location>
</feature>
<dbReference type="GO" id="GO:0016887">
    <property type="term" value="F:ATP hydrolysis activity"/>
    <property type="evidence" value="ECO:0007669"/>
    <property type="project" value="InterPro"/>
</dbReference>
<dbReference type="GO" id="GO:0005886">
    <property type="term" value="C:plasma membrane"/>
    <property type="evidence" value="ECO:0007669"/>
    <property type="project" value="UniProtKB-SubCell"/>
</dbReference>
<keyword evidence="2 7" id="KW-0812">Transmembrane</keyword>